<gene>
    <name evidence="6" type="primary">LOC113395024</name>
</gene>
<keyword evidence="5" id="KW-1185">Reference proteome</keyword>
<dbReference type="AlphaFoldDB" id="A0A8B8HU08"/>
<evidence type="ECO:0000256" key="3">
    <source>
        <dbReference type="SAM" id="MobiDB-lite"/>
    </source>
</evidence>
<feature type="region of interest" description="Disordered" evidence="3">
    <location>
        <begin position="28"/>
        <end position="51"/>
    </location>
</feature>
<dbReference type="GO" id="GO:0000795">
    <property type="term" value="C:synaptonemal complex"/>
    <property type="evidence" value="ECO:0007669"/>
    <property type="project" value="TreeGrafter"/>
</dbReference>
<feature type="coiled-coil region" evidence="2">
    <location>
        <begin position="165"/>
        <end position="192"/>
    </location>
</feature>
<dbReference type="GO" id="GO:0007286">
    <property type="term" value="P:spermatid development"/>
    <property type="evidence" value="ECO:0007669"/>
    <property type="project" value="TreeGrafter"/>
</dbReference>
<dbReference type="OMA" id="QKILNVM"/>
<sequence>MSTLKKSAKSKFISEDLSDFINESQFLNDSPKIKKQQKRQRNESADKDNTNLSLHASVIKKKKINEGVEACGESRQKILNVMSQQLEARKQINENLLKSLSEVLTHFETDYNALKENEQKIEHLTGSFMKCIQQATAAHKQKLRAFKEIHSTFKKECEEMEVEQKAEVDKLGDELEEDINKLKQKLISETKRSGWETLRRSFLQAMQNDF</sequence>
<feature type="domain" description="XLR/SYCP3/FAM9" evidence="4">
    <location>
        <begin position="59"/>
        <end position="185"/>
    </location>
</feature>
<evidence type="ECO:0000313" key="5">
    <source>
        <dbReference type="Proteomes" id="UP001652626"/>
    </source>
</evidence>
<evidence type="ECO:0000256" key="1">
    <source>
        <dbReference type="ARBA" id="ARBA00010283"/>
    </source>
</evidence>
<keyword evidence="2" id="KW-0175">Coiled coil</keyword>
<dbReference type="Pfam" id="PF04803">
    <property type="entry name" value="Cor1"/>
    <property type="match status" value="1"/>
</dbReference>
<evidence type="ECO:0000256" key="2">
    <source>
        <dbReference type="SAM" id="Coils"/>
    </source>
</evidence>
<dbReference type="PANTHER" id="PTHR19368:SF15">
    <property type="entry name" value="XLR_SYCP3_FAM9 DOMAIN-CONTAINING PROTEIN"/>
    <property type="match status" value="1"/>
</dbReference>
<evidence type="ECO:0000313" key="6">
    <source>
        <dbReference type="RefSeq" id="XP_026488338.2"/>
    </source>
</evidence>
<comment type="similarity">
    <text evidence="1">Belongs to the XLR/SYCP3 family.</text>
</comment>
<proteinExistence type="inferred from homology"/>
<name>A0A8B8HU08_VANTA</name>
<feature type="compositionally biased region" description="Basic and acidic residues" evidence="3">
    <location>
        <begin position="40"/>
        <end position="49"/>
    </location>
</feature>
<dbReference type="OrthoDB" id="10012356at2759"/>
<dbReference type="RefSeq" id="XP_026488338.2">
    <property type="nucleotide sequence ID" value="XM_026632553.2"/>
</dbReference>
<protein>
    <submittedName>
        <fullName evidence="6">Uncharacterized protein LOC113395024</fullName>
    </submittedName>
</protein>
<organism evidence="5 6">
    <name type="scientific">Vanessa tameamea</name>
    <name type="common">Kamehameha butterfly</name>
    <dbReference type="NCBI Taxonomy" id="334116"/>
    <lineage>
        <taxon>Eukaryota</taxon>
        <taxon>Metazoa</taxon>
        <taxon>Ecdysozoa</taxon>
        <taxon>Arthropoda</taxon>
        <taxon>Hexapoda</taxon>
        <taxon>Insecta</taxon>
        <taxon>Pterygota</taxon>
        <taxon>Neoptera</taxon>
        <taxon>Endopterygota</taxon>
        <taxon>Lepidoptera</taxon>
        <taxon>Glossata</taxon>
        <taxon>Ditrysia</taxon>
        <taxon>Papilionoidea</taxon>
        <taxon>Nymphalidae</taxon>
        <taxon>Nymphalinae</taxon>
        <taxon>Vanessa</taxon>
    </lineage>
</organism>
<evidence type="ECO:0000259" key="4">
    <source>
        <dbReference type="Pfam" id="PF04803"/>
    </source>
</evidence>
<dbReference type="InterPro" id="IPR051443">
    <property type="entry name" value="XLR/SYCP3"/>
</dbReference>
<dbReference type="Proteomes" id="UP001652626">
    <property type="component" value="Chromosome 9"/>
</dbReference>
<accession>A0A8B8HU08</accession>
<dbReference type="GeneID" id="113395024"/>
<dbReference type="InterPro" id="IPR006888">
    <property type="entry name" value="XLR/SYCP3/FAM9_dom"/>
</dbReference>
<dbReference type="PANTHER" id="PTHR19368">
    <property type="entry name" value="XLR/SCP3/FAM9"/>
    <property type="match status" value="1"/>
</dbReference>
<dbReference type="GO" id="GO:0051321">
    <property type="term" value="P:meiotic cell cycle"/>
    <property type="evidence" value="ECO:0007669"/>
    <property type="project" value="TreeGrafter"/>
</dbReference>
<reference evidence="6" key="1">
    <citation type="submission" date="2025-08" db="UniProtKB">
        <authorList>
            <consortium name="RefSeq"/>
        </authorList>
    </citation>
    <scope>IDENTIFICATION</scope>
    <source>
        <tissue evidence="6">Whole body</tissue>
    </source>
</reference>